<evidence type="ECO:0000313" key="1">
    <source>
        <dbReference type="EMBL" id="MBW62429.1"/>
    </source>
</evidence>
<reference evidence="1" key="1">
    <citation type="submission" date="2018-01" db="EMBL/GenBank/DDBJ databases">
        <title>An insight into the sialome of Amazonian anophelines.</title>
        <authorList>
            <person name="Ribeiro J.M."/>
            <person name="Scarpassa V."/>
            <person name="Calvo E."/>
        </authorList>
    </citation>
    <scope>NUCLEOTIDE SEQUENCE</scope>
    <source>
        <tissue evidence="1">Salivary glands</tissue>
    </source>
</reference>
<proteinExistence type="predicted"/>
<dbReference type="EMBL" id="GGFJ01013288">
    <property type="protein sequence ID" value="MBW62429.1"/>
    <property type="molecule type" value="Transcribed_RNA"/>
</dbReference>
<accession>A0A2M4CAZ6</accession>
<organism evidence="1">
    <name type="scientific">Anopheles marajoara</name>
    <dbReference type="NCBI Taxonomy" id="58244"/>
    <lineage>
        <taxon>Eukaryota</taxon>
        <taxon>Metazoa</taxon>
        <taxon>Ecdysozoa</taxon>
        <taxon>Arthropoda</taxon>
        <taxon>Hexapoda</taxon>
        <taxon>Insecta</taxon>
        <taxon>Pterygota</taxon>
        <taxon>Neoptera</taxon>
        <taxon>Endopterygota</taxon>
        <taxon>Diptera</taxon>
        <taxon>Nematocera</taxon>
        <taxon>Culicoidea</taxon>
        <taxon>Culicidae</taxon>
        <taxon>Anophelinae</taxon>
        <taxon>Anopheles</taxon>
    </lineage>
</organism>
<sequence length="84" mass="9431">MLRAREALILTRGHALAVASAAESLPQPLTQKTNHLHRCTMALVRIPRGGIVSPADRQCTQFFPADHWKSLAPRVPRPSLEQRW</sequence>
<name>A0A2M4CAZ6_9DIPT</name>
<protein>
    <submittedName>
        <fullName evidence="1">Putative secreted protein</fullName>
    </submittedName>
</protein>
<dbReference type="AlphaFoldDB" id="A0A2M4CAZ6"/>